<proteinExistence type="predicted"/>
<dbReference type="NCBIfam" id="TIGR00624">
    <property type="entry name" value="tag"/>
    <property type="match status" value="1"/>
</dbReference>
<dbReference type="InterPro" id="IPR005019">
    <property type="entry name" value="Adenine_glyco"/>
</dbReference>
<gene>
    <name evidence="2" type="ORF">B7Y86_00420</name>
</gene>
<dbReference type="InterPro" id="IPR004597">
    <property type="entry name" value="Tag"/>
</dbReference>
<dbReference type="Proteomes" id="UP000216147">
    <property type="component" value="Unassembled WGS sequence"/>
</dbReference>
<feature type="binding site" evidence="1">
    <location>
        <position position="178"/>
    </location>
    <ligand>
        <name>Zn(2+)</name>
        <dbReference type="ChEBI" id="CHEBI:29105"/>
    </ligand>
</feature>
<organism evidence="2 3">
    <name type="scientific">Brevundimonas subvibrioides</name>
    <dbReference type="NCBI Taxonomy" id="74313"/>
    <lineage>
        <taxon>Bacteria</taxon>
        <taxon>Pseudomonadati</taxon>
        <taxon>Pseudomonadota</taxon>
        <taxon>Alphaproteobacteria</taxon>
        <taxon>Caulobacterales</taxon>
        <taxon>Caulobacteraceae</taxon>
        <taxon>Brevundimonas</taxon>
    </lineage>
</organism>
<reference evidence="2 3" key="1">
    <citation type="submission" date="2017-03" db="EMBL/GenBank/DDBJ databases">
        <title>Lifting the veil on microbial sulfur biogeochemistry in mining wastewaters.</title>
        <authorList>
            <person name="Kantor R.S."/>
            <person name="Colenbrander Nelson T."/>
            <person name="Marshall S."/>
            <person name="Bennett D."/>
            <person name="Apte S."/>
            <person name="Camacho D."/>
            <person name="Thomas B.C."/>
            <person name="Warren L.A."/>
            <person name="Banfield J.F."/>
        </authorList>
    </citation>
    <scope>NUCLEOTIDE SEQUENCE [LARGE SCALE GENOMIC DNA]</scope>
    <source>
        <strain evidence="2">32-68-21</strain>
    </source>
</reference>
<dbReference type="GO" id="GO:0006284">
    <property type="term" value="P:base-excision repair"/>
    <property type="evidence" value="ECO:0007669"/>
    <property type="project" value="InterPro"/>
</dbReference>
<keyword evidence="1" id="KW-0479">Metal-binding</keyword>
<dbReference type="PANTHER" id="PTHR30037:SF4">
    <property type="entry name" value="DNA-3-METHYLADENINE GLYCOSYLASE I"/>
    <property type="match status" value="1"/>
</dbReference>
<dbReference type="GO" id="GO:0008725">
    <property type="term" value="F:DNA-3-methyladenine glycosylase activity"/>
    <property type="evidence" value="ECO:0007669"/>
    <property type="project" value="InterPro"/>
</dbReference>
<dbReference type="InterPro" id="IPR011257">
    <property type="entry name" value="DNA_glycosylase"/>
</dbReference>
<feature type="binding site" evidence="1">
    <location>
        <position position="21"/>
    </location>
    <ligand>
        <name>Zn(2+)</name>
        <dbReference type="ChEBI" id="CHEBI:29105"/>
    </ligand>
</feature>
<dbReference type="GO" id="GO:0046872">
    <property type="term" value="F:metal ion binding"/>
    <property type="evidence" value="ECO:0007669"/>
    <property type="project" value="UniProtKB-KW"/>
</dbReference>
<dbReference type="EMBL" id="NCEQ01000001">
    <property type="protein sequence ID" value="OYX58934.1"/>
    <property type="molecule type" value="Genomic_DNA"/>
</dbReference>
<dbReference type="PANTHER" id="PTHR30037">
    <property type="entry name" value="DNA-3-METHYLADENINE GLYCOSYLASE 1"/>
    <property type="match status" value="1"/>
</dbReference>
<evidence type="ECO:0000313" key="3">
    <source>
        <dbReference type="Proteomes" id="UP000216147"/>
    </source>
</evidence>
<dbReference type="AlphaFoldDB" id="A0A258HQP4"/>
<feature type="binding site" evidence="1">
    <location>
        <position position="182"/>
    </location>
    <ligand>
        <name>Zn(2+)</name>
        <dbReference type="ChEBI" id="CHEBI:29105"/>
    </ligand>
</feature>
<sequence length="194" mass="21506">MTESPGRCAWCGTDPLYVDYHDTEWGVPEYDARALWEKLVLDGFQAGLAWITILRKRESLRAAFAGFDPDVVAKFDDADRERLMADPGIIRSRAKIEAAIRGAQIFVEMRDNGEDFSAWLWSFAGAEPVQGIRIGGDIPTQTDQSVAMARALKTRGFNFCGPVIVYAFMQATGMVNDHVVGCFRCEDVRAMGAS</sequence>
<dbReference type="Pfam" id="PF03352">
    <property type="entry name" value="Adenine_glyco"/>
    <property type="match status" value="1"/>
</dbReference>
<keyword evidence="1" id="KW-0862">Zinc</keyword>
<feature type="binding site" evidence="1">
    <location>
        <position position="8"/>
    </location>
    <ligand>
        <name>Zn(2+)</name>
        <dbReference type="ChEBI" id="CHEBI:29105"/>
    </ligand>
</feature>
<dbReference type="SUPFAM" id="SSF48150">
    <property type="entry name" value="DNA-glycosylase"/>
    <property type="match status" value="1"/>
</dbReference>
<evidence type="ECO:0000313" key="2">
    <source>
        <dbReference type="EMBL" id="OYX58934.1"/>
    </source>
</evidence>
<dbReference type="Gene3D" id="1.10.340.30">
    <property type="entry name" value="Hypothetical protein, domain 2"/>
    <property type="match status" value="1"/>
</dbReference>
<comment type="caution">
    <text evidence="2">The sequence shown here is derived from an EMBL/GenBank/DDBJ whole genome shotgun (WGS) entry which is preliminary data.</text>
</comment>
<name>A0A258HQP4_9CAUL</name>
<protein>
    <submittedName>
        <fullName evidence="2">DNA-3-methyladenine glycosylase</fullName>
    </submittedName>
</protein>
<evidence type="ECO:0000256" key="1">
    <source>
        <dbReference type="PIRSR" id="PIRSR604597-1"/>
    </source>
</evidence>
<dbReference type="InterPro" id="IPR052891">
    <property type="entry name" value="DNA-3mA_glycosylase"/>
</dbReference>
<accession>A0A258HQP4</accession>